<accession>A0A7S1GIC9</accession>
<dbReference type="AlphaFoldDB" id="A0A7S1GIC9"/>
<organism evidence="2">
    <name type="scientific">Cyclophora tenuis</name>
    <name type="common">Marine diatom</name>
    <dbReference type="NCBI Taxonomy" id="216820"/>
    <lineage>
        <taxon>Eukaryota</taxon>
        <taxon>Sar</taxon>
        <taxon>Stramenopiles</taxon>
        <taxon>Ochrophyta</taxon>
        <taxon>Bacillariophyta</taxon>
        <taxon>Fragilariophyceae</taxon>
        <taxon>Fragilariophycidae</taxon>
        <taxon>Cyclophorales</taxon>
        <taxon>Cyclophoraceae</taxon>
        <taxon>Cyclophora</taxon>
    </lineage>
</organism>
<feature type="region of interest" description="Disordered" evidence="1">
    <location>
        <begin position="40"/>
        <end position="65"/>
    </location>
</feature>
<protein>
    <submittedName>
        <fullName evidence="2">Uncharacterized protein</fullName>
    </submittedName>
</protein>
<evidence type="ECO:0000313" key="2">
    <source>
        <dbReference type="EMBL" id="CAD8934194.1"/>
    </source>
</evidence>
<name>A0A7S1GIC9_CYCTE</name>
<proteinExistence type="predicted"/>
<gene>
    <name evidence="2" type="ORF">CTEN0397_LOCUS5227</name>
</gene>
<reference evidence="2" key="1">
    <citation type="submission" date="2021-01" db="EMBL/GenBank/DDBJ databases">
        <authorList>
            <person name="Corre E."/>
            <person name="Pelletier E."/>
            <person name="Niang G."/>
            <person name="Scheremetjew M."/>
            <person name="Finn R."/>
            <person name="Kale V."/>
            <person name="Holt S."/>
            <person name="Cochrane G."/>
            <person name="Meng A."/>
            <person name="Brown T."/>
            <person name="Cohen L."/>
        </authorList>
    </citation>
    <scope>NUCLEOTIDE SEQUENCE</scope>
    <source>
        <strain evidence="2">ECT3854</strain>
    </source>
</reference>
<sequence>MYVPWISSEMLLTIVDPRILSSMPVSLDSRVETTERTVSSSSVRSLGISSYRSSSSSSSADSSTTCLDLCTCTGLFSLDLDEELTRERGGSCTVTLMTSSCRS</sequence>
<evidence type="ECO:0000256" key="1">
    <source>
        <dbReference type="SAM" id="MobiDB-lite"/>
    </source>
</evidence>
<dbReference type="EMBL" id="HBFW01008011">
    <property type="protein sequence ID" value="CAD8934194.1"/>
    <property type="molecule type" value="Transcribed_RNA"/>
</dbReference>